<accession>A0A2S5KTD4</accession>
<dbReference type="EMBL" id="PRLP01000023">
    <property type="protein sequence ID" value="PPC77922.1"/>
    <property type="molecule type" value="Genomic_DNA"/>
</dbReference>
<name>A0A2S5KTD4_9PROT</name>
<reference evidence="1 2" key="1">
    <citation type="submission" date="2018-02" db="EMBL/GenBank/DDBJ databases">
        <title>novel marine gammaproteobacteria from coastal saline agro ecosystem.</title>
        <authorList>
            <person name="Krishnan R."/>
            <person name="Ramesh Kumar N."/>
        </authorList>
    </citation>
    <scope>NUCLEOTIDE SEQUENCE [LARGE SCALE GENOMIC DNA]</scope>
    <source>
        <strain evidence="1 2">228</strain>
    </source>
</reference>
<sequence length="138" mass="15536">MSLHLILSHRPSFVSCWDTAAPRAVPDVSHCPTLLRTRVYARRAHAFFFIPFIGEERSRTSGTVGQHQKPQGIQPSDLVSHPEFARQRLNAAAALCPKPDFFAGIGRVFAYVRRWQQKALAAMRIGVFNVAIFEEVHP</sequence>
<gene>
    <name evidence="1" type="ORF">C4K68_07705</name>
</gene>
<dbReference type="Proteomes" id="UP000238196">
    <property type="component" value="Unassembled WGS sequence"/>
</dbReference>
<evidence type="ECO:0000313" key="2">
    <source>
        <dbReference type="Proteomes" id="UP000238196"/>
    </source>
</evidence>
<evidence type="ECO:0000313" key="1">
    <source>
        <dbReference type="EMBL" id="PPC77922.1"/>
    </source>
</evidence>
<organism evidence="1 2">
    <name type="scientific">Proteobacteria bacterium 228</name>
    <dbReference type="NCBI Taxonomy" id="2083153"/>
    <lineage>
        <taxon>Bacteria</taxon>
        <taxon>Pseudomonadati</taxon>
        <taxon>Pseudomonadota</taxon>
    </lineage>
</organism>
<protein>
    <submittedName>
        <fullName evidence="1">Uncharacterized protein</fullName>
    </submittedName>
</protein>
<dbReference type="AlphaFoldDB" id="A0A2S5KTD4"/>
<proteinExistence type="predicted"/>
<comment type="caution">
    <text evidence="1">The sequence shown here is derived from an EMBL/GenBank/DDBJ whole genome shotgun (WGS) entry which is preliminary data.</text>
</comment>